<feature type="transmembrane region" description="Helical" evidence="2">
    <location>
        <begin position="233"/>
        <end position="255"/>
    </location>
</feature>
<dbReference type="PANTHER" id="PTHR36838">
    <property type="entry name" value="AUXIN EFFLUX CARRIER FAMILY PROTEIN"/>
    <property type="match status" value="1"/>
</dbReference>
<sequence length="378" mass="41090">MRTLAIDKVIPLVLFIAIGYALKGKFQKPVAVGAIKTLIINALLPAALFLSTIKIDISQGLLSLPAFGLAINIFLLGIGWLLTGLVIPSQEKAKARSLILMFASLAPGLTVYPFTQEFLGEQGLALAGLMDVGNKCFVLIGLYALAIYLHQRSVDNFHINFSKFKRIGLTLIQEPANLALLLGLSIGALNLGKTLIPEIVLQALQRLAACTTPMILFFVGISLKPKTLQLRKILLILLVRSAVGFWFSAAVLILFKPDTLAETLLAVVLPQSGCSLWPLLYASQINMLDQEQHRRTHPTFDTEFALGLLTTSIPISIAVNLIIFSNSEFFISPSHLGLVGTILLLLFRIAKGIGNRESGIGNRESGIGKRESGRENRE</sequence>
<feature type="transmembrane region" description="Helical" evidence="2">
    <location>
        <begin position="304"/>
        <end position="323"/>
    </location>
</feature>
<evidence type="ECO:0000256" key="1">
    <source>
        <dbReference type="ARBA" id="ARBA00022448"/>
    </source>
</evidence>
<dbReference type="EMBL" id="GL890971">
    <property type="protein sequence ID" value="EGJ28857.1"/>
    <property type="molecule type" value="Genomic_DNA"/>
</dbReference>
<keyword evidence="4" id="KW-1185">Reference proteome</keyword>
<dbReference type="AlphaFoldDB" id="F4Y2L3"/>
<dbReference type="Proteomes" id="UP000003959">
    <property type="component" value="Unassembled WGS sequence"/>
</dbReference>
<feature type="transmembrane region" description="Helical" evidence="2">
    <location>
        <begin position="95"/>
        <end position="112"/>
    </location>
</feature>
<feature type="transmembrane region" description="Helical" evidence="2">
    <location>
        <begin position="34"/>
        <end position="55"/>
    </location>
</feature>
<keyword evidence="1" id="KW-0813">Transport</keyword>
<feature type="transmembrane region" description="Helical" evidence="2">
    <location>
        <begin position="329"/>
        <end position="347"/>
    </location>
</feature>
<name>F4Y2L3_9CYAN</name>
<organism evidence="3 4">
    <name type="scientific">Moorena producens 3L</name>
    <dbReference type="NCBI Taxonomy" id="489825"/>
    <lineage>
        <taxon>Bacteria</taxon>
        <taxon>Bacillati</taxon>
        <taxon>Cyanobacteriota</taxon>
        <taxon>Cyanophyceae</taxon>
        <taxon>Coleofasciculales</taxon>
        <taxon>Coleofasciculaceae</taxon>
        <taxon>Moorena</taxon>
    </lineage>
</organism>
<dbReference type="eggNOG" id="COG0679">
    <property type="taxonomic scope" value="Bacteria"/>
</dbReference>
<evidence type="ECO:0000313" key="4">
    <source>
        <dbReference type="Proteomes" id="UP000003959"/>
    </source>
</evidence>
<keyword evidence="2" id="KW-0812">Transmembrane</keyword>
<feature type="transmembrane region" description="Helical" evidence="2">
    <location>
        <begin position="132"/>
        <end position="150"/>
    </location>
</feature>
<evidence type="ECO:0000313" key="3">
    <source>
        <dbReference type="EMBL" id="EGJ28857.1"/>
    </source>
</evidence>
<reference evidence="4" key="1">
    <citation type="journal article" date="2011" name="Proc. Natl. Acad. Sci. U.S.A.">
        <title>Genomic insights into the physiology and ecology of the marine filamentous cyanobacterium Lyngbya majuscula.</title>
        <authorList>
            <person name="Jones A.C."/>
            <person name="Monroe E.A."/>
            <person name="Podell S."/>
            <person name="Hess W.R."/>
            <person name="Klages S."/>
            <person name="Esquenazi E."/>
            <person name="Niessen S."/>
            <person name="Hoover H."/>
            <person name="Rothmann M."/>
            <person name="Lasken R.S."/>
            <person name="Yates J.R.III."/>
            <person name="Reinhardt R."/>
            <person name="Kube M."/>
            <person name="Burkart M.D."/>
            <person name="Allen E.E."/>
            <person name="Dorrestein P.C."/>
            <person name="Gerwick W.H."/>
            <person name="Gerwick L."/>
        </authorList>
    </citation>
    <scope>NUCLEOTIDE SEQUENCE [LARGE SCALE GENOMIC DNA]</scope>
    <source>
        <strain evidence="4">3L</strain>
    </source>
</reference>
<proteinExistence type="predicted"/>
<evidence type="ECO:0000256" key="2">
    <source>
        <dbReference type="SAM" id="Phobius"/>
    </source>
</evidence>
<accession>F4Y2L3</accession>
<keyword evidence="2" id="KW-0472">Membrane</keyword>
<protein>
    <submittedName>
        <fullName evidence="3">Putative permease</fullName>
    </submittedName>
</protein>
<feature type="transmembrane region" description="Helical" evidence="2">
    <location>
        <begin position="171"/>
        <end position="191"/>
    </location>
</feature>
<gene>
    <name evidence="3" type="ORF">LYNGBM3L_70630</name>
</gene>
<feature type="transmembrane region" description="Helical" evidence="2">
    <location>
        <begin position="203"/>
        <end position="221"/>
    </location>
</feature>
<feature type="transmembrane region" description="Helical" evidence="2">
    <location>
        <begin position="6"/>
        <end position="22"/>
    </location>
</feature>
<keyword evidence="2" id="KW-1133">Transmembrane helix</keyword>
<feature type="transmembrane region" description="Helical" evidence="2">
    <location>
        <begin position="261"/>
        <end position="283"/>
    </location>
</feature>
<dbReference type="HOGENOM" id="CLU_745429_0_0_3"/>
<dbReference type="PANTHER" id="PTHR36838:SF3">
    <property type="entry name" value="TRANSPORTER AUXIN EFFLUX CARRIER EC FAMILY"/>
    <property type="match status" value="1"/>
</dbReference>
<feature type="transmembrane region" description="Helical" evidence="2">
    <location>
        <begin position="61"/>
        <end position="83"/>
    </location>
</feature>